<evidence type="ECO:0000313" key="3">
    <source>
        <dbReference type="Proteomes" id="UP001642409"/>
    </source>
</evidence>
<sequence>MMSQKYRLSVPKILESIMNSPKIQESSSSLDFFSKFRESEVHEVSAEHSFDSEIKIDHQLRQLKIVLMNSIQEVEQELQCAVKLEAKIVRIEHNVSIMKINQKILVQQVRE</sequence>
<name>A0AA86PDA3_9EUKA</name>
<protein>
    <submittedName>
        <fullName evidence="2">Hypothetical_protein</fullName>
    </submittedName>
</protein>
<comment type="caution">
    <text evidence="1">The sequence shown here is derived from an EMBL/GenBank/DDBJ whole genome shotgun (WGS) entry which is preliminary data.</text>
</comment>
<proteinExistence type="predicted"/>
<reference evidence="2 3" key="2">
    <citation type="submission" date="2024-07" db="EMBL/GenBank/DDBJ databases">
        <authorList>
            <person name="Akdeniz Z."/>
        </authorList>
    </citation>
    <scope>NUCLEOTIDE SEQUENCE [LARGE SCALE GENOMIC DNA]</scope>
</reference>
<organism evidence="1">
    <name type="scientific">Hexamita inflata</name>
    <dbReference type="NCBI Taxonomy" id="28002"/>
    <lineage>
        <taxon>Eukaryota</taxon>
        <taxon>Metamonada</taxon>
        <taxon>Diplomonadida</taxon>
        <taxon>Hexamitidae</taxon>
        <taxon>Hexamitinae</taxon>
        <taxon>Hexamita</taxon>
    </lineage>
</organism>
<dbReference type="Proteomes" id="UP001642409">
    <property type="component" value="Unassembled WGS sequence"/>
</dbReference>
<evidence type="ECO:0000313" key="1">
    <source>
        <dbReference type="EMBL" id="CAI9936915.1"/>
    </source>
</evidence>
<dbReference type="EMBL" id="CATOUU010000642">
    <property type="protein sequence ID" value="CAI9936915.1"/>
    <property type="molecule type" value="Genomic_DNA"/>
</dbReference>
<gene>
    <name evidence="1" type="ORF">HINF_LOCUS24560</name>
    <name evidence="2" type="ORF">HINF_LOCUS30236</name>
</gene>
<dbReference type="AlphaFoldDB" id="A0AA86PDA3"/>
<reference evidence="1" key="1">
    <citation type="submission" date="2023-06" db="EMBL/GenBank/DDBJ databases">
        <authorList>
            <person name="Kurt Z."/>
        </authorList>
    </citation>
    <scope>NUCLEOTIDE SEQUENCE</scope>
</reference>
<accession>A0AA86PDA3</accession>
<keyword evidence="3" id="KW-1185">Reference proteome</keyword>
<evidence type="ECO:0000313" key="2">
    <source>
        <dbReference type="EMBL" id="CAL6025398.1"/>
    </source>
</evidence>
<dbReference type="EMBL" id="CAXDID020000098">
    <property type="protein sequence ID" value="CAL6025398.1"/>
    <property type="molecule type" value="Genomic_DNA"/>
</dbReference>